<protein>
    <recommendedName>
        <fullName evidence="9">Nuclear control of ATPase protein 2</fullName>
    </recommendedName>
</protein>
<evidence type="ECO:0000256" key="5">
    <source>
        <dbReference type="ARBA" id="ARBA00023136"/>
    </source>
</evidence>
<dbReference type="STRING" id="105696.A0A1Y2MCY6"/>
<evidence type="ECO:0000256" key="1">
    <source>
        <dbReference type="ARBA" id="ARBA00004225"/>
    </source>
</evidence>
<gene>
    <name evidence="7" type="ORF">B5807_00241</name>
</gene>
<dbReference type="GO" id="GO:0005741">
    <property type="term" value="C:mitochondrial outer membrane"/>
    <property type="evidence" value="ECO:0007669"/>
    <property type="project" value="TreeGrafter"/>
</dbReference>
<keyword evidence="8" id="KW-1185">Reference proteome</keyword>
<dbReference type="PANTHER" id="PTHR28234:SF1">
    <property type="entry name" value="NUCLEAR CONTROL OF ATPASE PROTEIN 2"/>
    <property type="match status" value="1"/>
</dbReference>
<accession>A0A1Y2MCY6</accession>
<dbReference type="AlphaFoldDB" id="A0A1Y2MCY6"/>
<evidence type="ECO:0000313" key="8">
    <source>
        <dbReference type="Proteomes" id="UP000193240"/>
    </source>
</evidence>
<evidence type="ECO:0008006" key="9">
    <source>
        <dbReference type="Google" id="ProtNLM"/>
    </source>
</evidence>
<evidence type="ECO:0000256" key="3">
    <source>
        <dbReference type="ARBA" id="ARBA00022989"/>
    </source>
</evidence>
<evidence type="ECO:0000256" key="2">
    <source>
        <dbReference type="ARBA" id="ARBA00022692"/>
    </source>
</evidence>
<name>A0A1Y2MCY6_EPING</name>
<reference evidence="7 8" key="1">
    <citation type="journal article" date="2017" name="Genome Announc.">
        <title>Genome sequence of the saprophytic ascomycete Epicoccum nigrum ICMP 19927 strain isolated from New Zealand.</title>
        <authorList>
            <person name="Fokin M."/>
            <person name="Fleetwood D."/>
            <person name="Weir B.S."/>
            <person name="Villas-Boas S.G."/>
        </authorList>
    </citation>
    <scope>NUCLEOTIDE SEQUENCE [LARGE SCALE GENOMIC DNA]</scope>
    <source>
        <strain evidence="7 8">ICMP 19927</strain>
    </source>
</reference>
<evidence type="ECO:0000256" key="4">
    <source>
        <dbReference type="ARBA" id="ARBA00023128"/>
    </source>
</evidence>
<sequence length="663" mass="74866">MSFVVDQIRRIDGALDRLQLSSTRAGESFSTLSAAEAHDPEKTARIAHLQNLIKSLSTTASAKSSLVPGDRIIETLNRAGFSSSCTTCAQWFAQDDSGSEASEHEGSYEHELEWLLLSKATTQAYGEVLNAILNQTIPIEDDIWYWDDILSTYRYAGLYSIQTSPLRLWNWSKEIYHDVRSKGGEVADGWRQFYGLVKQSVQERSVANISRRVISPLALVRNEGRRKRAALKKIRLVNANALGVLLGEGLSNENIHDDGIQSPHPFGTHDNKHKWKAVITKSIALMDAVIQTVNTAELSVEKFDESVASITHDDHYYELHEASAHQAATALKPEDVALRLRYLLQHALPTYKSHFTAAVKDNGRPSRLVRYWLPATILFLSSTTILRIVVSRQEEIKTWVREFGQTVIDFWSNWVVEPTKKVIGTIRHNEDSEVSLLSKRSLESDRASLERMVVDFAVKNPDGPPLNESQIADIRAKIREGDLTTVLKSYEKDIQSPVKGAIVGNLASALLIQVQKTKVDIEVAMSGIDSILKSQELLFGFIGLTPGVLVSVGMYRWLRSVFSNRRGMQQWTKQGQLLLILRNIDRILTAARPTEFGEMSYQDHGLLLCDVHLLRQAASTILPRRIFHEFLVEINELVDVRTGLERQQKVVERIRWAYSKWFT</sequence>
<organism evidence="7 8">
    <name type="scientific">Epicoccum nigrum</name>
    <name type="common">Soil fungus</name>
    <name type="synonym">Epicoccum purpurascens</name>
    <dbReference type="NCBI Taxonomy" id="105696"/>
    <lineage>
        <taxon>Eukaryota</taxon>
        <taxon>Fungi</taxon>
        <taxon>Dikarya</taxon>
        <taxon>Ascomycota</taxon>
        <taxon>Pezizomycotina</taxon>
        <taxon>Dothideomycetes</taxon>
        <taxon>Pleosporomycetidae</taxon>
        <taxon>Pleosporales</taxon>
        <taxon>Pleosporineae</taxon>
        <taxon>Didymellaceae</taxon>
        <taxon>Epicoccum</taxon>
    </lineage>
</organism>
<dbReference type="Proteomes" id="UP000193240">
    <property type="component" value="Unassembled WGS sequence"/>
</dbReference>
<dbReference type="PANTHER" id="PTHR28234">
    <property type="entry name" value="NUCLEAR CONTROL OF ATPASE PROTEIN 2"/>
    <property type="match status" value="1"/>
</dbReference>
<dbReference type="Pfam" id="PF08637">
    <property type="entry name" value="NCA2"/>
    <property type="match status" value="1"/>
</dbReference>
<keyword evidence="2 6" id="KW-0812">Transmembrane</keyword>
<evidence type="ECO:0000256" key="6">
    <source>
        <dbReference type="SAM" id="Phobius"/>
    </source>
</evidence>
<dbReference type="EMBL" id="KZ107838">
    <property type="protein sequence ID" value="OSS53831.1"/>
    <property type="molecule type" value="Genomic_DNA"/>
</dbReference>
<dbReference type="OMA" id="YENEIEW"/>
<dbReference type="InParanoid" id="A0A1Y2MCY6"/>
<keyword evidence="3 6" id="KW-1133">Transmembrane helix</keyword>
<proteinExistence type="predicted"/>
<keyword evidence="5 6" id="KW-0472">Membrane</keyword>
<evidence type="ECO:0000313" key="7">
    <source>
        <dbReference type="EMBL" id="OSS53831.1"/>
    </source>
</evidence>
<feature type="transmembrane region" description="Helical" evidence="6">
    <location>
        <begin position="537"/>
        <end position="558"/>
    </location>
</feature>
<dbReference type="InterPro" id="IPR013946">
    <property type="entry name" value="NCA2-like"/>
</dbReference>
<keyword evidence="4" id="KW-0496">Mitochondrion</keyword>
<comment type="subcellular location">
    <subcellularLocation>
        <location evidence="1">Mitochondrion membrane</location>
        <topology evidence="1">Multi-pass membrane protein</topology>
    </subcellularLocation>
</comment>